<proteinExistence type="predicted"/>
<sequence length="138" mass="15533">MLLVKFFQAGFSNLIFFLRTHLKKRKLIARRETIRHKIAREFQSIGEAVYQKRGDIASAESRVQELGHTIADLESLLLSAEQDLTVLTKARPASLLAFGETGYVNDGEKSIRCRFCKTTLSATAHYCAVCGKRLLAEE</sequence>
<evidence type="ECO:0000256" key="1">
    <source>
        <dbReference type="SAM" id="Coils"/>
    </source>
</evidence>
<dbReference type="EMBL" id="MNZT01000093">
    <property type="protein sequence ID" value="OIP96145.1"/>
    <property type="molecule type" value="Genomic_DNA"/>
</dbReference>
<comment type="caution">
    <text evidence="2">The sequence shown here is derived from an EMBL/GenBank/DDBJ whole genome shotgun (WGS) entry which is preliminary data.</text>
</comment>
<feature type="coiled-coil region" evidence="1">
    <location>
        <begin position="56"/>
        <end position="90"/>
    </location>
</feature>
<keyword evidence="1" id="KW-0175">Coiled coil</keyword>
<accession>A0A1J5IGC6</accession>
<protein>
    <submittedName>
        <fullName evidence="2">Uncharacterized protein</fullName>
    </submittedName>
</protein>
<gene>
    <name evidence="2" type="ORF">AUK40_05280</name>
</gene>
<dbReference type="AlphaFoldDB" id="A0A1J5IGC6"/>
<dbReference type="Proteomes" id="UP000183245">
    <property type="component" value="Unassembled WGS sequence"/>
</dbReference>
<reference evidence="2 3" key="1">
    <citation type="journal article" date="2016" name="Environ. Microbiol.">
        <title>Genomic resolution of a cold subsurface aquifer community provides metabolic insights for novel microbes adapted to high CO concentrations.</title>
        <authorList>
            <person name="Probst A.J."/>
            <person name="Castelle C.J."/>
            <person name="Singh A."/>
            <person name="Brown C.T."/>
            <person name="Anantharaman K."/>
            <person name="Sharon I."/>
            <person name="Hug L.A."/>
            <person name="Burstein D."/>
            <person name="Emerson J.B."/>
            <person name="Thomas B.C."/>
            <person name="Banfield J.F."/>
        </authorList>
    </citation>
    <scope>NUCLEOTIDE SEQUENCE [LARGE SCALE GENOMIC DNA]</scope>
    <source>
        <strain evidence="2">CG2_30_54_11</strain>
    </source>
</reference>
<dbReference type="STRING" id="1817892.AUK40_05280"/>
<name>A0A1J5IGC6_9BACT</name>
<organism evidence="2 3">
    <name type="scientific">Candidatus Wirthbacteria bacterium CG2_30_54_11</name>
    <dbReference type="NCBI Taxonomy" id="1817892"/>
    <lineage>
        <taxon>Bacteria</taxon>
        <taxon>Candidatus Wirthbacteria</taxon>
    </lineage>
</organism>
<evidence type="ECO:0000313" key="3">
    <source>
        <dbReference type="Proteomes" id="UP000183245"/>
    </source>
</evidence>
<evidence type="ECO:0000313" key="2">
    <source>
        <dbReference type="EMBL" id="OIP96145.1"/>
    </source>
</evidence>